<dbReference type="AlphaFoldDB" id="A0A0G9MV31"/>
<feature type="transmembrane region" description="Helical" evidence="1">
    <location>
        <begin position="6"/>
        <end position="28"/>
    </location>
</feature>
<organism evidence="2 3">
    <name type="scientific">Aurantiacibacter luteus</name>
    <dbReference type="NCBI Taxonomy" id="1581420"/>
    <lineage>
        <taxon>Bacteria</taxon>
        <taxon>Pseudomonadati</taxon>
        <taxon>Pseudomonadota</taxon>
        <taxon>Alphaproteobacteria</taxon>
        <taxon>Sphingomonadales</taxon>
        <taxon>Erythrobacteraceae</taxon>
        <taxon>Aurantiacibacter</taxon>
    </lineage>
</organism>
<dbReference type="SMART" id="SM00567">
    <property type="entry name" value="EZ_HEAT"/>
    <property type="match status" value="4"/>
</dbReference>
<comment type="caution">
    <text evidence="2">The sequence shown here is derived from an EMBL/GenBank/DDBJ whole genome shotgun (WGS) entry which is preliminary data.</text>
</comment>
<evidence type="ECO:0000313" key="3">
    <source>
        <dbReference type="Proteomes" id="UP000053464"/>
    </source>
</evidence>
<dbReference type="SUPFAM" id="SSF48371">
    <property type="entry name" value="ARM repeat"/>
    <property type="match status" value="1"/>
</dbReference>
<dbReference type="OrthoDB" id="9801841at2"/>
<accession>A0A0G9MV31</accession>
<dbReference type="EMBL" id="LBHB01000002">
    <property type="protein sequence ID" value="KLE34611.1"/>
    <property type="molecule type" value="Genomic_DNA"/>
</dbReference>
<gene>
    <name evidence="2" type="ORF">AAW00_10505</name>
</gene>
<keyword evidence="3" id="KW-1185">Reference proteome</keyword>
<dbReference type="Gene3D" id="1.25.10.10">
    <property type="entry name" value="Leucine-rich Repeat Variant"/>
    <property type="match status" value="2"/>
</dbReference>
<dbReference type="PANTHER" id="PTHR12697">
    <property type="entry name" value="PBS LYASE HEAT-LIKE PROTEIN"/>
    <property type="match status" value="1"/>
</dbReference>
<dbReference type="Pfam" id="PF13646">
    <property type="entry name" value="HEAT_2"/>
    <property type="match status" value="1"/>
</dbReference>
<dbReference type="STRING" id="1581420.AAW00_10505"/>
<reference evidence="2 3" key="1">
    <citation type="submission" date="2015-04" db="EMBL/GenBank/DDBJ databases">
        <title>The draft genome sequence of Erythrobacter luteus KA37.</title>
        <authorList>
            <person name="Zhuang L."/>
            <person name="Liu Y."/>
            <person name="Shao Z."/>
        </authorList>
    </citation>
    <scope>NUCLEOTIDE SEQUENCE [LARGE SCALE GENOMIC DNA]</scope>
    <source>
        <strain evidence="2 3">KA37</strain>
    </source>
</reference>
<keyword evidence="1" id="KW-0472">Membrane</keyword>
<proteinExistence type="predicted"/>
<protein>
    <recommendedName>
        <fullName evidence="4">HEAT repeat domain-containing protein</fullName>
    </recommendedName>
</protein>
<evidence type="ECO:0000256" key="1">
    <source>
        <dbReference type="SAM" id="Phobius"/>
    </source>
</evidence>
<evidence type="ECO:0000313" key="2">
    <source>
        <dbReference type="EMBL" id="KLE34611.1"/>
    </source>
</evidence>
<name>A0A0G9MV31_9SPHN</name>
<dbReference type="PANTHER" id="PTHR12697:SF5">
    <property type="entry name" value="DEOXYHYPUSINE HYDROXYLASE"/>
    <property type="match status" value="1"/>
</dbReference>
<dbReference type="PATRIC" id="fig|1581420.6.peg.2152"/>
<keyword evidence="1" id="KW-1133">Transmembrane helix</keyword>
<dbReference type="InterPro" id="IPR004155">
    <property type="entry name" value="PBS_lyase_HEAT"/>
</dbReference>
<dbReference type="Proteomes" id="UP000053464">
    <property type="component" value="Unassembled WGS sequence"/>
</dbReference>
<sequence>MTTLTNLWFVSLALCLVAALGLMLLIAARSLSARHGHREEAARRALLPRMLDGDPAGLAPLAGLDLRVATDLTVELAEMTRGSEREALLARAAALGVPGLLEKRLSARSAQVRLSAAEAIAMFDQCHDAATRALDDRNPDVRLGAALALAHRGEAPDPLTVVRKLKVGDEEHSLLLVSLMQDLARTNSEAVAGLLFEKDLSFEAKAAAMDALADLGGEYAPLLAYMARSADGERELQPRIYRALGRTGHPAGAEAIVHGLHSNDWTVRASAAESAGKAGLSQAAARLGEMLADPHYWVRYRASEALLRLGPRGINTLREVSEGEDEGARDVAARMLAEGRAA</sequence>
<dbReference type="InterPro" id="IPR011989">
    <property type="entry name" value="ARM-like"/>
</dbReference>
<dbReference type="GO" id="GO:0016491">
    <property type="term" value="F:oxidoreductase activity"/>
    <property type="evidence" value="ECO:0007669"/>
    <property type="project" value="TreeGrafter"/>
</dbReference>
<keyword evidence="1" id="KW-0812">Transmembrane</keyword>
<dbReference type="RefSeq" id="WP_047004258.1">
    <property type="nucleotide sequence ID" value="NZ_LBHB01000002.1"/>
</dbReference>
<evidence type="ECO:0008006" key="4">
    <source>
        <dbReference type="Google" id="ProtNLM"/>
    </source>
</evidence>
<dbReference type="InterPro" id="IPR016024">
    <property type="entry name" value="ARM-type_fold"/>
</dbReference>